<feature type="domain" description="SMP-30/Gluconolactonase/LRE-like region" evidence="2">
    <location>
        <begin position="53"/>
        <end position="317"/>
    </location>
</feature>
<dbReference type="InterPro" id="IPR013658">
    <property type="entry name" value="SGL"/>
</dbReference>
<proteinExistence type="predicted"/>
<dbReference type="PANTHER" id="PTHR47572:SF4">
    <property type="entry name" value="LACTONASE DRP35"/>
    <property type="match status" value="1"/>
</dbReference>
<evidence type="ECO:0000313" key="4">
    <source>
        <dbReference type="Proteomes" id="UP001221558"/>
    </source>
</evidence>
<dbReference type="Pfam" id="PF08450">
    <property type="entry name" value="SGL"/>
    <property type="match status" value="1"/>
</dbReference>
<dbReference type="Proteomes" id="UP001221558">
    <property type="component" value="Chromosome"/>
</dbReference>
<dbReference type="InterPro" id="IPR011042">
    <property type="entry name" value="6-blade_b-propeller_TolB-like"/>
</dbReference>
<dbReference type="RefSeq" id="WP_274267736.1">
    <property type="nucleotide sequence ID" value="NZ_CP117880.1"/>
</dbReference>
<dbReference type="PRINTS" id="PR01790">
    <property type="entry name" value="SMP30FAMILY"/>
</dbReference>
<dbReference type="Gene3D" id="2.120.10.30">
    <property type="entry name" value="TolB, C-terminal domain"/>
    <property type="match status" value="1"/>
</dbReference>
<dbReference type="SUPFAM" id="SSF63829">
    <property type="entry name" value="Calcium-dependent phosphotriesterase"/>
    <property type="match status" value="1"/>
</dbReference>
<dbReference type="PANTHER" id="PTHR47572">
    <property type="entry name" value="LIPOPROTEIN-RELATED"/>
    <property type="match status" value="1"/>
</dbReference>
<protein>
    <submittedName>
        <fullName evidence="3">SMP-30/gluconolactonase/LRE family protein</fullName>
    </submittedName>
</protein>
<dbReference type="InterPro" id="IPR005511">
    <property type="entry name" value="SMP-30"/>
</dbReference>
<keyword evidence="4" id="KW-1185">Reference proteome</keyword>
<evidence type="ECO:0000256" key="1">
    <source>
        <dbReference type="ARBA" id="ARBA00022801"/>
    </source>
</evidence>
<evidence type="ECO:0000313" key="3">
    <source>
        <dbReference type="EMBL" id="WDF69008.1"/>
    </source>
</evidence>
<accession>A0ABY7WIK5</accession>
<reference evidence="3 4" key="1">
    <citation type="submission" date="2023-02" db="EMBL/GenBank/DDBJ databases">
        <title>Genome sequence of Sphingobacterium sp. KACC 22765.</title>
        <authorList>
            <person name="Kim S."/>
            <person name="Heo J."/>
            <person name="Kwon S.-W."/>
        </authorList>
    </citation>
    <scope>NUCLEOTIDE SEQUENCE [LARGE SCALE GENOMIC DNA]</scope>
    <source>
        <strain evidence="3 4">KACC 22765</strain>
    </source>
</reference>
<dbReference type="InterPro" id="IPR051262">
    <property type="entry name" value="SMP-30/CGR1_Lactonase"/>
</dbReference>
<dbReference type="EMBL" id="CP117880">
    <property type="protein sequence ID" value="WDF69008.1"/>
    <property type="molecule type" value="Genomic_DNA"/>
</dbReference>
<sequence length="329" mass="36351">MLKNIYLIIMLMMTTPIAAQKDTIGKIEVFDARMHSIVEQDAIIEVLTDDMQWAEGPVWVEQQRCLLFSDPKQNTIFKWTAAEGTTAFLKPSGYTGLGAYSDEPGSNGLLINLEGDLVACEHGDRRISQMNLTKGGKVTLADRWDNKRFNSPNDICQHRDGTYYFTDPPYGLPEREADTQHRETPIHGVYRLNTSNTVEQIINNLARPNGIALSADEKLLYVAQSFAAEPYIMAYPLQEGDLSQSGSILFNFKTQFPQQEAYPDGIKVDAAGNIFAGAADGIVVIGADGVLLGRIYIGTKTANCAFSDDGYLYITASNYVLRVKLKSLG</sequence>
<gene>
    <name evidence="3" type="ORF">PQ465_01210</name>
</gene>
<keyword evidence="1" id="KW-0378">Hydrolase</keyword>
<name>A0ABY7WIK5_9SPHI</name>
<organism evidence="3 4">
    <name type="scientific">Sphingobacterium oryzagri</name>
    <dbReference type="NCBI Taxonomy" id="3025669"/>
    <lineage>
        <taxon>Bacteria</taxon>
        <taxon>Pseudomonadati</taxon>
        <taxon>Bacteroidota</taxon>
        <taxon>Sphingobacteriia</taxon>
        <taxon>Sphingobacteriales</taxon>
        <taxon>Sphingobacteriaceae</taxon>
        <taxon>Sphingobacterium</taxon>
    </lineage>
</organism>
<evidence type="ECO:0000259" key="2">
    <source>
        <dbReference type="Pfam" id="PF08450"/>
    </source>
</evidence>